<evidence type="ECO:0000313" key="2">
    <source>
        <dbReference type="Proteomes" id="UP001398420"/>
    </source>
</evidence>
<organism evidence="1 2">
    <name type="scientific">Kurthia gibsonii</name>
    <dbReference type="NCBI Taxonomy" id="33946"/>
    <lineage>
        <taxon>Bacteria</taxon>
        <taxon>Bacillati</taxon>
        <taxon>Bacillota</taxon>
        <taxon>Bacilli</taxon>
        <taxon>Bacillales</taxon>
        <taxon>Caryophanaceae</taxon>
        <taxon>Kurthia</taxon>
    </lineage>
</organism>
<sequence>MQSLVKQLHFIEKTIVQLFDEVNEQTWKEPEAKGLRSVFELCHHMTYLPKADLMLASSASHQEMDAFYQRNRLETICEMKQMFIYHIKQLYAHIECMSECEKQRESTSYWGATYTQQEWILEILMHLIHHRAQLYQLLMQHREKPISICLFQ</sequence>
<name>A0ABU9LIY4_9BACL</name>
<evidence type="ECO:0008006" key="3">
    <source>
        <dbReference type="Google" id="ProtNLM"/>
    </source>
</evidence>
<dbReference type="InterPro" id="IPR034660">
    <property type="entry name" value="DinB/YfiT-like"/>
</dbReference>
<accession>A0ABU9LIY4</accession>
<keyword evidence="2" id="KW-1185">Reference proteome</keyword>
<dbReference type="Gene3D" id="1.20.120.450">
    <property type="entry name" value="dinb family like domain"/>
    <property type="match status" value="1"/>
</dbReference>
<comment type="caution">
    <text evidence="1">The sequence shown here is derived from an EMBL/GenBank/DDBJ whole genome shotgun (WGS) entry which is preliminary data.</text>
</comment>
<dbReference type="EMBL" id="JBCEWA010000004">
    <property type="protein sequence ID" value="MEL5987965.1"/>
    <property type="molecule type" value="Genomic_DNA"/>
</dbReference>
<protein>
    <recommendedName>
        <fullName evidence="3">DinB family protein</fullName>
    </recommendedName>
</protein>
<evidence type="ECO:0000313" key="1">
    <source>
        <dbReference type="EMBL" id="MEL5987965.1"/>
    </source>
</evidence>
<gene>
    <name evidence="1" type="ORF">AAF454_06000</name>
</gene>
<proteinExistence type="predicted"/>
<dbReference type="Proteomes" id="UP001398420">
    <property type="component" value="Unassembled WGS sequence"/>
</dbReference>
<dbReference type="RefSeq" id="WP_342302802.1">
    <property type="nucleotide sequence ID" value="NZ_JBCEWA010000004.1"/>
</dbReference>
<reference evidence="1 2" key="1">
    <citation type="submission" date="2024-04" db="EMBL/GenBank/DDBJ databases">
        <authorList>
            <person name="Wu Y.S."/>
            <person name="Zhang L."/>
        </authorList>
    </citation>
    <scope>NUCLEOTIDE SEQUENCE [LARGE SCALE GENOMIC DNA]</scope>
    <source>
        <strain evidence="1 2">KG-01</strain>
    </source>
</reference>
<dbReference type="SUPFAM" id="SSF109854">
    <property type="entry name" value="DinB/YfiT-like putative metalloenzymes"/>
    <property type="match status" value="1"/>
</dbReference>